<evidence type="ECO:0000313" key="1">
    <source>
        <dbReference type="EMBL" id="MFC4983425.1"/>
    </source>
</evidence>
<reference evidence="2" key="1">
    <citation type="journal article" date="2019" name="Int. J. Syst. Evol. Microbiol.">
        <title>The Global Catalogue of Microorganisms (GCM) 10K type strain sequencing project: providing services to taxonomists for standard genome sequencing and annotation.</title>
        <authorList>
            <consortium name="The Broad Institute Genomics Platform"/>
            <consortium name="The Broad Institute Genome Sequencing Center for Infectious Disease"/>
            <person name="Wu L."/>
            <person name="Ma J."/>
        </authorList>
    </citation>
    <scope>NUCLEOTIDE SEQUENCE [LARGE SCALE GENOMIC DNA]</scope>
    <source>
        <strain evidence="2">ICMP 257</strain>
    </source>
</reference>
<evidence type="ECO:0000313" key="2">
    <source>
        <dbReference type="Proteomes" id="UP001595908"/>
    </source>
</evidence>
<sequence>MKIALRRWLVPLWTPEAGAEGTGIRMHVMVDGAGMSSGERLDAYNAVSTSLALRSDRALDEHVDGAAPLGSGIRGRSALPKECDCLPVRRRP</sequence>
<protein>
    <submittedName>
        <fullName evidence="1">Uncharacterized protein</fullName>
    </submittedName>
</protein>
<name>A0ABV9VHJ7_STRAZ</name>
<organism evidence="1 2">
    <name type="scientific">Streptomyces atroolivaceus</name>
    <dbReference type="NCBI Taxonomy" id="66869"/>
    <lineage>
        <taxon>Bacteria</taxon>
        <taxon>Bacillati</taxon>
        <taxon>Actinomycetota</taxon>
        <taxon>Actinomycetes</taxon>
        <taxon>Kitasatosporales</taxon>
        <taxon>Streptomycetaceae</taxon>
        <taxon>Streptomyces</taxon>
    </lineage>
</organism>
<comment type="caution">
    <text evidence="1">The sequence shown here is derived from an EMBL/GenBank/DDBJ whole genome shotgun (WGS) entry which is preliminary data.</text>
</comment>
<dbReference type="Proteomes" id="UP001595908">
    <property type="component" value="Unassembled WGS sequence"/>
</dbReference>
<keyword evidence="2" id="KW-1185">Reference proteome</keyword>
<dbReference type="EMBL" id="JBHSJE010000017">
    <property type="protein sequence ID" value="MFC4983425.1"/>
    <property type="molecule type" value="Genomic_DNA"/>
</dbReference>
<dbReference type="GeneID" id="96256743"/>
<dbReference type="RefSeq" id="WP_208861117.1">
    <property type="nucleotide sequence ID" value="NZ_JBFAGR010000018.1"/>
</dbReference>
<accession>A0ABV9VHJ7</accession>
<gene>
    <name evidence="1" type="ORF">ACFPL4_34695</name>
</gene>
<proteinExistence type="predicted"/>